<name>A0A914P626_9BILA</name>
<proteinExistence type="predicted"/>
<evidence type="ECO:0000313" key="2">
    <source>
        <dbReference type="WBParaSite" id="PDA_v2.g12813.t1"/>
    </source>
</evidence>
<dbReference type="Gene3D" id="3.30.710.10">
    <property type="entry name" value="Potassium Channel Kv1.1, Chain A"/>
    <property type="match status" value="1"/>
</dbReference>
<accession>A0A914P626</accession>
<dbReference type="Proteomes" id="UP000887578">
    <property type="component" value="Unplaced"/>
</dbReference>
<evidence type="ECO:0000313" key="1">
    <source>
        <dbReference type="Proteomes" id="UP000887578"/>
    </source>
</evidence>
<reference evidence="2" key="1">
    <citation type="submission" date="2022-11" db="UniProtKB">
        <authorList>
            <consortium name="WormBaseParasite"/>
        </authorList>
    </citation>
    <scope>IDENTIFICATION</scope>
</reference>
<organism evidence="1 2">
    <name type="scientific">Panagrolaimus davidi</name>
    <dbReference type="NCBI Taxonomy" id="227884"/>
    <lineage>
        <taxon>Eukaryota</taxon>
        <taxon>Metazoa</taxon>
        <taxon>Ecdysozoa</taxon>
        <taxon>Nematoda</taxon>
        <taxon>Chromadorea</taxon>
        <taxon>Rhabditida</taxon>
        <taxon>Tylenchina</taxon>
        <taxon>Panagrolaimomorpha</taxon>
        <taxon>Panagrolaimoidea</taxon>
        <taxon>Panagrolaimidae</taxon>
        <taxon>Panagrolaimus</taxon>
    </lineage>
</organism>
<protein>
    <submittedName>
        <fullName evidence="2">BTB domain-containing protein</fullName>
    </submittedName>
</protein>
<dbReference type="CDD" id="cd14733">
    <property type="entry name" value="BACK"/>
    <property type="match status" value="1"/>
</dbReference>
<sequence length="108" mass="12389">MEGFDADTISSSIDFCYGNKSAIVRKEFKVFEFAEKYDIYVLKEACCHAFEENVCKENVFEIVQIAYSHNFEELKEKCKKVLAENKGKLDLAKLNGLSKNVLIDVFCI</sequence>
<dbReference type="InterPro" id="IPR011333">
    <property type="entry name" value="SKP1/BTB/POZ_sf"/>
</dbReference>
<keyword evidence="1" id="KW-1185">Reference proteome</keyword>
<dbReference type="WBParaSite" id="PDA_v2.g12813.t1">
    <property type="protein sequence ID" value="PDA_v2.g12813.t1"/>
    <property type="gene ID" value="PDA_v2.g12813"/>
</dbReference>
<dbReference type="AlphaFoldDB" id="A0A914P626"/>